<accession>A0A1H9NTQ3</accession>
<name>A0A1H9NTQ3_9BACT</name>
<protein>
    <submittedName>
        <fullName evidence="1">Uncharacterized protein</fullName>
    </submittedName>
</protein>
<dbReference type="AlphaFoldDB" id="A0A1H9NTQ3"/>
<dbReference type="EMBL" id="FOFB01000039">
    <property type="protein sequence ID" value="SER39366.1"/>
    <property type="molecule type" value="Genomic_DNA"/>
</dbReference>
<evidence type="ECO:0000313" key="1">
    <source>
        <dbReference type="EMBL" id="SER39366.1"/>
    </source>
</evidence>
<dbReference type="Proteomes" id="UP000199021">
    <property type="component" value="Unassembled WGS sequence"/>
</dbReference>
<keyword evidence="2" id="KW-1185">Reference proteome</keyword>
<sequence>MNFPKSFLSDTRGGEKHVCFPLFFLLILFVSPVLAQQSVEFIGAGSGPNMMGPTTTPQVITFYQNATTPSNPPITATFSYSNQQYTSVEGNPTVPGSTFGTTIRTGPNPLDNTAVSIATYGPMNGVSAPTDGNFTSCAECTPGTGISVVNNQAVNLFSSSDALIDNSGNNLEPLNARVHFSDLTITFNRPVNNPILHVVGLGGHYQFTTNQNTANEINYSIGFTTDLDLLTPGLSLTRISGNAGLAVTPTTIRNTNTFYGAPTTPGNVSNIIRGAATGSIVINGFGITSVTFRLYLTGDGGNIRDGNGNPIAAANGNEVMWSSQLGFVPLAGSTVLNAFSGDRYLLGMSLQPCQLVINSGQDQTVCLNETGDDITVQTDVNNANSIRFVRFATDQMAGDLPTEAEANNIYGGTVLQTVTPTGASELYTATYNYDPADFPSPGTYYVYAILNESVVGDCYPVEEIEVEVIALSTAEAGGPDNLCQTDTPQALPLSGASVGGGAATGAWSIVSGGGTLSSTAQTNNPSAVTYTPAAGFTGTVNL</sequence>
<dbReference type="InParanoid" id="A0A1H9NTQ3"/>
<organism evidence="1 2">
    <name type="scientific">Neolewinella agarilytica</name>
    <dbReference type="NCBI Taxonomy" id="478744"/>
    <lineage>
        <taxon>Bacteria</taxon>
        <taxon>Pseudomonadati</taxon>
        <taxon>Bacteroidota</taxon>
        <taxon>Saprospiria</taxon>
        <taxon>Saprospirales</taxon>
        <taxon>Lewinellaceae</taxon>
        <taxon>Neolewinella</taxon>
    </lineage>
</organism>
<evidence type="ECO:0000313" key="2">
    <source>
        <dbReference type="Proteomes" id="UP000199021"/>
    </source>
</evidence>
<dbReference type="STRING" id="478744.SAMN05444359_13943"/>
<reference evidence="2" key="1">
    <citation type="submission" date="2016-10" db="EMBL/GenBank/DDBJ databases">
        <authorList>
            <person name="Varghese N."/>
            <person name="Submissions S."/>
        </authorList>
    </citation>
    <scope>NUCLEOTIDE SEQUENCE [LARGE SCALE GENOMIC DNA]</scope>
    <source>
        <strain evidence="2">DSM 24740</strain>
    </source>
</reference>
<gene>
    <name evidence="1" type="ORF">SAMN05444359_13943</name>
</gene>
<feature type="non-terminal residue" evidence="1">
    <location>
        <position position="542"/>
    </location>
</feature>
<proteinExistence type="predicted"/>